<dbReference type="InterPro" id="IPR010982">
    <property type="entry name" value="Lambda_DNA-bd_dom_sf"/>
</dbReference>
<evidence type="ECO:0000313" key="2">
    <source>
        <dbReference type="Proteomes" id="UP001610100"/>
    </source>
</evidence>
<reference evidence="1 2" key="1">
    <citation type="submission" date="2024-02" db="EMBL/GenBank/DDBJ databases">
        <title>A Gaetbulibacter species isolated from tidal flats and genomic insights of their niches.</title>
        <authorList>
            <person name="Ye Y."/>
        </authorList>
    </citation>
    <scope>NUCLEOTIDE SEQUENCE [LARGE SCALE GENOMIC DNA]</scope>
    <source>
        <strain evidence="1 2">KYW382</strain>
    </source>
</reference>
<dbReference type="EMBL" id="JBAWKB010000002">
    <property type="protein sequence ID" value="MFH6772098.1"/>
    <property type="molecule type" value="Genomic_DNA"/>
</dbReference>
<dbReference type="InterPro" id="IPR032580">
    <property type="entry name" value="SatD"/>
</dbReference>
<accession>A0ABW7MZ37</accession>
<name>A0ABW7MZ37_9FLAO</name>
<dbReference type="InterPro" id="IPR001387">
    <property type="entry name" value="Cro/C1-type_HTH"/>
</dbReference>
<gene>
    <name evidence="1" type="ORF">V8G58_09145</name>
</gene>
<dbReference type="Proteomes" id="UP001610100">
    <property type="component" value="Unassembled WGS sequence"/>
</dbReference>
<organism evidence="1 2">
    <name type="scientific">Gaetbulibacter aestuarii</name>
    <dbReference type="NCBI Taxonomy" id="1502358"/>
    <lineage>
        <taxon>Bacteria</taxon>
        <taxon>Pseudomonadati</taxon>
        <taxon>Bacteroidota</taxon>
        <taxon>Flavobacteriia</taxon>
        <taxon>Flavobacteriales</taxon>
        <taxon>Flavobacteriaceae</taxon>
        <taxon>Gaetbulibacter</taxon>
    </lineage>
</organism>
<dbReference type="SUPFAM" id="SSF47413">
    <property type="entry name" value="lambda repressor-like DNA-binding domains"/>
    <property type="match status" value="1"/>
</dbReference>
<evidence type="ECO:0000313" key="1">
    <source>
        <dbReference type="EMBL" id="MFH6772098.1"/>
    </source>
</evidence>
<proteinExistence type="predicted"/>
<dbReference type="RefSeq" id="WP_344741366.1">
    <property type="nucleotide sequence ID" value="NZ_BAABAY010000002.1"/>
</dbReference>
<protein>
    <submittedName>
        <fullName evidence="1">SatD family protein</fullName>
    </submittedName>
</protein>
<comment type="caution">
    <text evidence="1">The sequence shown here is derived from an EMBL/GenBank/DDBJ whole genome shotgun (WGS) entry which is preliminary data.</text>
</comment>
<dbReference type="Pfam" id="PF16264">
    <property type="entry name" value="SatD"/>
    <property type="match status" value="1"/>
</dbReference>
<keyword evidence="2" id="KW-1185">Reference proteome</keyword>
<dbReference type="CDD" id="cd00093">
    <property type="entry name" value="HTH_XRE"/>
    <property type="match status" value="1"/>
</dbReference>
<sequence length="217" mass="24491">MDIFFVYLLFDFYLITNDMTSIITGDIINSRAENPEKWLPALKETLAFFGKSPKQWEIYRGDSFQLEVSPDKALLACALIKATIKQFKNIDVRLAIGIGDKSYDSDKITESNGTAFEHSGTCFETMKQSTLAIKSPNNTFDDTLNTMFALAQLTMNSWNTTASEIIKITLKQPELDQNDLAELLGKSQGNISKVLKRAGFDEISKLLNYYKTQVQKL</sequence>